<proteinExistence type="predicted"/>
<organism evidence="1 2">
    <name type="scientific">Sporomusa silvacetica DSM 10669</name>
    <dbReference type="NCBI Taxonomy" id="1123289"/>
    <lineage>
        <taxon>Bacteria</taxon>
        <taxon>Bacillati</taxon>
        <taxon>Bacillota</taxon>
        <taxon>Negativicutes</taxon>
        <taxon>Selenomonadales</taxon>
        <taxon>Sporomusaceae</taxon>
        <taxon>Sporomusa</taxon>
    </lineage>
</organism>
<gene>
    <name evidence="1" type="ORF">SPSIL_058060</name>
</gene>
<keyword evidence="2" id="KW-1185">Reference proteome</keyword>
<name>A0ABZ3IV80_9FIRM</name>
<protein>
    <submittedName>
        <fullName evidence="1">Uncharacterized protein</fullName>
    </submittedName>
</protein>
<dbReference type="RefSeq" id="WP_094607187.1">
    <property type="nucleotide sequence ID" value="NZ_CP155573.1"/>
</dbReference>
<dbReference type="Proteomes" id="UP000216752">
    <property type="component" value="Chromosome"/>
</dbReference>
<accession>A0ABZ3IV80</accession>
<reference evidence="1" key="1">
    <citation type="submission" date="2024-05" db="EMBL/GenBank/DDBJ databases">
        <title>Isolation and characterization of Sporomusa carbonis sp. nov., a carboxydotrophic hydrogenogen in the genus of Sporomusa isolated from a charcoal burning pile.</title>
        <authorList>
            <person name="Boeer T."/>
            <person name="Rosenbaum F."/>
            <person name="Eysell L."/>
            <person name="Mueller V."/>
            <person name="Daniel R."/>
            <person name="Poehlein A."/>
        </authorList>
    </citation>
    <scope>NUCLEOTIDE SEQUENCE [LARGE SCALE GENOMIC DNA]</scope>
    <source>
        <strain evidence="1">DSM 10669</strain>
    </source>
</reference>
<evidence type="ECO:0000313" key="2">
    <source>
        <dbReference type="Proteomes" id="UP000216752"/>
    </source>
</evidence>
<sequence>MSKKQPIWEKKTVDKRKSKVTSIRMDSETDVLISEKAKELDITRNEFIITSCLQNTIRVIPEGKEILEAVQDAKTLIREFPLTTTAKEADAMFSKVICRLYTAIS</sequence>
<evidence type="ECO:0000313" key="1">
    <source>
        <dbReference type="EMBL" id="XFO69572.1"/>
    </source>
</evidence>
<dbReference type="EMBL" id="CP155573">
    <property type="protein sequence ID" value="XFO69572.1"/>
    <property type="molecule type" value="Genomic_DNA"/>
</dbReference>